<evidence type="ECO:0000313" key="9">
    <source>
        <dbReference type="EMBL" id="KAK3017292.1"/>
    </source>
</evidence>
<evidence type="ECO:0000256" key="7">
    <source>
        <dbReference type="ARBA" id="ARBA00023180"/>
    </source>
</evidence>
<accession>A0AA88VY04</accession>
<dbReference type="EMBL" id="JAVXUP010001013">
    <property type="protein sequence ID" value="KAK3017292.1"/>
    <property type="molecule type" value="Genomic_DNA"/>
</dbReference>
<organism evidence="9 10">
    <name type="scientific">Escallonia herrerae</name>
    <dbReference type="NCBI Taxonomy" id="1293975"/>
    <lineage>
        <taxon>Eukaryota</taxon>
        <taxon>Viridiplantae</taxon>
        <taxon>Streptophyta</taxon>
        <taxon>Embryophyta</taxon>
        <taxon>Tracheophyta</taxon>
        <taxon>Spermatophyta</taxon>
        <taxon>Magnoliopsida</taxon>
        <taxon>eudicotyledons</taxon>
        <taxon>Gunneridae</taxon>
        <taxon>Pentapetalae</taxon>
        <taxon>asterids</taxon>
        <taxon>campanulids</taxon>
        <taxon>Escalloniales</taxon>
        <taxon>Escalloniaceae</taxon>
        <taxon>Escallonia</taxon>
    </lineage>
</organism>
<dbReference type="PROSITE" id="PS00560">
    <property type="entry name" value="CARBOXYPEPT_SER_HIS"/>
    <property type="match status" value="1"/>
</dbReference>
<dbReference type="FunFam" id="3.40.50.11320:FF:000001">
    <property type="entry name" value="Carboxypeptidase"/>
    <property type="match status" value="1"/>
</dbReference>
<dbReference type="GO" id="GO:0006508">
    <property type="term" value="P:proteolysis"/>
    <property type="evidence" value="ECO:0007669"/>
    <property type="project" value="UniProtKB-KW"/>
</dbReference>
<proteinExistence type="inferred from homology"/>
<keyword evidence="6" id="KW-1015">Disulfide bond</keyword>
<dbReference type="GO" id="GO:0005773">
    <property type="term" value="C:vacuole"/>
    <property type="evidence" value="ECO:0007669"/>
    <property type="project" value="TreeGrafter"/>
</dbReference>
<comment type="similarity">
    <text evidence="1">Belongs to the peptidase S10 family.</text>
</comment>
<dbReference type="SUPFAM" id="SSF53474">
    <property type="entry name" value="alpha/beta-Hydrolases"/>
    <property type="match status" value="1"/>
</dbReference>
<protein>
    <recommendedName>
        <fullName evidence="11">Serine carboxypeptidase</fullName>
    </recommendedName>
</protein>
<evidence type="ECO:0008006" key="11">
    <source>
        <dbReference type="Google" id="ProtNLM"/>
    </source>
</evidence>
<dbReference type="GO" id="GO:0004185">
    <property type="term" value="F:serine-type carboxypeptidase activity"/>
    <property type="evidence" value="ECO:0007669"/>
    <property type="project" value="InterPro"/>
</dbReference>
<comment type="caution">
    <text evidence="9">The sequence shown here is derived from an EMBL/GenBank/DDBJ whole genome shotgun (WGS) entry which is preliminary data.</text>
</comment>
<dbReference type="PANTHER" id="PTHR11802:SF132">
    <property type="entry name" value="SERINE CARBOXYPEPTIDASE-LIKE 36-RELATED"/>
    <property type="match status" value="1"/>
</dbReference>
<evidence type="ECO:0000313" key="10">
    <source>
        <dbReference type="Proteomes" id="UP001188597"/>
    </source>
</evidence>
<keyword evidence="4" id="KW-0732">Signal</keyword>
<evidence type="ECO:0000256" key="1">
    <source>
        <dbReference type="ARBA" id="ARBA00009431"/>
    </source>
</evidence>
<name>A0AA88VY04_9ASTE</name>
<dbReference type="AlphaFoldDB" id="A0AA88VY04"/>
<dbReference type="InterPro" id="IPR033124">
    <property type="entry name" value="Ser_caboxypep_his_AS"/>
</dbReference>
<dbReference type="PANTHER" id="PTHR11802">
    <property type="entry name" value="SERINE PROTEASE FAMILY S10 SERINE CARBOXYPEPTIDASE"/>
    <property type="match status" value="1"/>
</dbReference>
<evidence type="ECO:0000256" key="3">
    <source>
        <dbReference type="ARBA" id="ARBA00022670"/>
    </source>
</evidence>
<dbReference type="Gene3D" id="6.10.250.940">
    <property type="match status" value="1"/>
</dbReference>
<keyword evidence="7" id="KW-0325">Glycoprotein</keyword>
<keyword evidence="5" id="KW-0378">Hydrolase</keyword>
<evidence type="ECO:0000256" key="4">
    <source>
        <dbReference type="ARBA" id="ARBA00022729"/>
    </source>
</evidence>
<dbReference type="Gene3D" id="3.40.50.11320">
    <property type="match status" value="1"/>
</dbReference>
<reference evidence="9" key="1">
    <citation type="submission" date="2022-12" db="EMBL/GenBank/DDBJ databases">
        <title>Draft genome assemblies for two species of Escallonia (Escalloniales).</title>
        <authorList>
            <person name="Chanderbali A."/>
            <person name="Dervinis C."/>
            <person name="Anghel I."/>
            <person name="Soltis D."/>
            <person name="Soltis P."/>
            <person name="Zapata F."/>
        </authorList>
    </citation>
    <scope>NUCLEOTIDE SEQUENCE</scope>
    <source>
        <strain evidence="9">UCBG64.0493</strain>
        <tissue evidence="9">Leaf</tissue>
    </source>
</reference>
<evidence type="ECO:0000256" key="5">
    <source>
        <dbReference type="ARBA" id="ARBA00022801"/>
    </source>
</evidence>
<evidence type="ECO:0000256" key="8">
    <source>
        <dbReference type="ARBA" id="ARBA00037399"/>
    </source>
</evidence>
<sequence>MGQNQWLSSWYDRGGRFAVKMGGLAILPTMDLKILQLTPLYIGNAVINDETDERGMYDYFGSHALISDETLSQIQQHCDFSPNATTRSDKCDQASDKAGIDVSKLDIYNIYAPLCSNSSLTIKPKKATSMLIDPCSDYYVYAYLNRPDVQMALHANVTKLDHDWEPCSGVIHNWQDSPSTVIPLLKEFMENGLRVWIFSGDTDARVPVTSTKYSIETMKLSIKTAWHHWFIKGEVGGFTQVYEGDLTFATVRGAGHQVPSYQPRRGLSLVMHFLAGTPLPDSSRH</sequence>
<keyword evidence="3" id="KW-0645">Protease</keyword>
<evidence type="ECO:0000256" key="6">
    <source>
        <dbReference type="ARBA" id="ARBA00023157"/>
    </source>
</evidence>
<evidence type="ECO:0000256" key="2">
    <source>
        <dbReference type="ARBA" id="ARBA00022645"/>
    </source>
</evidence>
<comment type="function">
    <text evidence="8">Probable carboxypeptidase.</text>
</comment>
<dbReference type="Proteomes" id="UP001188597">
    <property type="component" value="Unassembled WGS sequence"/>
</dbReference>
<dbReference type="InterPro" id="IPR029058">
    <property type="entry name" value="AB_hydrolase_fold"/>
</dbReference>
<dbReference type="InterPro" id="IPR001563">
    <property type="entry name" value="Peptidase_S10"/>
</dbReference>
<gene>
    <name evidence="9" type="ORF">RJ639_006396</name>
</gene>
<dbReference type="Gene3D" id="3.40.50.1820">
    <property type="entry name" value="alpha/beta hydrolase"/>
    <property type="match status" value="1"/>
</dbReference>
<keyword evidence="10" id="KW-1185">Reference proteome</keyword>
<keyword evidence="2" id="KW-0121">Carboxypeptidase</keyword>
<dbReference type="Pfam" id="PF00450">
    <property type="entry name" value="Peptidase_S10"/>
    <property type="match status" value="1"/>
</dbReference>